<dbReference type="STRING" id="649639.Bcell_1446"/>
<dbReference type="AlphaFoldDB" id="E6TUF3"/>
<name>E6TUF3_EVAC2</name>
<evidence type="ECO:0000313" key="2">
    <source>
        <dbReference type="Proteomes" id="UP000001401"/>
    </source>
</evidence>
<gene>
    <name evidence="1" type="ordered locus">Bcell_1446</name>
</gene>
<reference evidence="1" key="1">
    <citation type="submission" date="2010-12" db="EMBL/GenBank/DDBJ databases">
        <title>Complete sequence of Bacillus cellulosilyticus DSM 2522.</title>
        <authorList>
            <consortium name="US DOE Joint Genome Institute"/>
            <person name="Lucas S."/>
            <person name="Copeland A."/>
            <person name="Lapidus A."/>
            <person name="Cheng J.-F."/>
            <person name="Bruce D."/>
            <person name="Goodwin L."/>
            <person name="Pitluck S."/>
            <person name="Chertkov O."/>
            <person name="Detter J.C."/>
            <person name="Han C."/>
            <person name="Tapia R."/>
            <person name="Land M."/>
            <person name="Hauser L."/>
            <person name="Jeffries C."/>
            <person name="Kyrpides N."/>
            <person name="Ivanova N."/>
            <person name="Mikhailova N."/>
            <person name="Brumm P."/>
            <person name="Mead D."/>
            <person name="Woyke T."/>
        </authorList>
    </citation>
    <scope>NUCLEOTIDE SEQUENCE [LARGE SCALE GENOMIC DNA]</scope>
    <source>
        <strain evidence="1">DSM 2522</strain>
    </source>
</reference>
<evidence type="ECO:0008006" key="3">
    <source>
        <dbReference type="Google" id="ProtNLM"/>
    </source>
</evidence>
<dbReference type="OrthoDB" id="7869153at2"/>
<dbReference type="KEGG" id="bco:Bcell_1446"/>
<dbReference type="eggNOG" id="COG0189">
    <property type="taxonomic scope" value="Bacteria"/>
</dbReference>
<keyword evidence="2" id="KW-1185">Reference proteome</keyword>
<evidence type="ECO:0000313" key="1">
    <source>
        <dbReference type="EMBL" id="ADU29709.1"/>
    </source>
</evidence>
<proteinExistence type="predicted"/>
<dbReference type="EMBL" id="CP002394">
    <property type="protein sequence ID" value="ADU29709.1"/>
    <property type="molecule type" value="Genomic_DNA"/>
</dbReference>
<sequence length="336" mass="39515">MTKNIIILTGKGKTRLFTGEEKYYKELSLNLVNNGANAYILPIHSNESEWTAYYWDNNKAKWLSTPCPIPNAVYNRYARTTKHNNSNITNYLNWLERESIPYFNRSFFQKEDIFKLIKEHKQLKYYFPMTRRLEKYSDLKKFIQRFPNIFIKDSEGSQGKGIWKIEKHHFDYTLHTQQKTFKQLRDKQLQHIITSIINDRQLLMQQAISSVKQQDNPYDFRVLMLYYNNCWTLVGIGVRVAANDRYTTHVPQGGRIASLTEVPLSPSPTKVTAIGDMLGKTLQDHYRNVKEFSFDVVMDNSNQIWIVDVNSKPMSFDEPAIQNKRIQLISHILISL</sequence>
<protein>
    <recommendedName>
        <fullName evidence="3">ATP-grasp domain-containing protein</fullName>
    </recommendedName>
</protein>
<organism evidence="1 2">
    <name type="scientific">Evansella cellulosilytica (strain ATCC 21833 / DSM 2522 / FERM P-1141 / JCM 9156 / N-4)</name>
    <name type="common">Bacillus cellulosilyticus</name>
    <dbReference type="NCBI Taxonomy" id="649639"/>
    <lineage>
        <taxon>Bacteria</taxon>
        <taxon>Bacillati</taxon>
        <taxon>Bacillota</taxon>
        <taxon>Bacilli</taxon>
        <taxon>Bacillales</taxon>
        <taxon>Bacillaceae</taxon>
        <taxon>Evansella</taxon>
    </lineage>
</organism>
<accession>E6TUF3</accession>
<dbReference type="InterPro" id="IPR026838">
    <property type="entry name" value="YheC/D"/>
</dbReference>
<dbReference type="RefSeq" id="WP_013488046.1">
    <property type="nucleotide sequence ID" value="NC_014829.1"/>
</dbReference>
<dbReference type="Pfam" id="PF14398">
    <property type="entry name" value="ATPgrasp_YheCD"/>
    <property type="match status" value="1"/>
</dbReference>
<dbReference type="SUPFAM" id="SSF56059">
    <property type="entry name" value="Glutathione synthetase ATP-binding domain-like"/>
    <property type="match status" value="1"/>
</dbReference>
<dbReference type="HOGENOM" id="CLU_044334_0_0_9"/>
<dbReference type="Proteomes" id="UP000001401">
    <property type="component" value="Chromosome"/>
</dbReference>